<sequence>MPLLQPSPQSALAPRFPAKGSVTPPRQKQQLTKTLDGLQIKESCMNGHAEELAAAYLERASVISNFTACPSKQWLVKMHEVLPGAQHFVDIGCSEGYFSALIFGLWAPTLGLNPRALRQQAPAMPCGACNECKEKVSPVQASGRQAGMQVVCVEPDPLSYAHIIGLRQHFNNSSSQGTHWRLMQASVGSKSSSSGPFCDVGESGSNCSTAVPGSGRNSEDVDVVAATTVDELLAMHKLNRVDLLKIDAGGEEVAALSGAIASIAGDRVGVLAFACGGQGAWKHGQLGEVVARLDELGYTCYLAGQETQHGSLARLTGCWRPSYETQHRSTVVCVPRGHLLYPHTERMSLRYGQHEQVYFKQLQAAPAQQSEAAAAAEGKELGSQQKLSAGQPVHQPVTAGAGGQPVDPGSDADVQPTAAQQSETQEPALAARKELPVTTKLSAWLKEPERLVFQEPQSGCRLYPDGSVERPEGWAGNKGMPFLFDTAPMPSRETACKHCPAVEKPPLCCGVCSFETRRCSELYPGENKTEETAQLLMDSGYDLHALTPCELFQRIRGRTLWFAGDSQTWHFFYSAECFLRNFAPSLHRTPPVPWALNQQLITVTWPVKVPPICLELALDTRVCAVRVDSVPVFTSKVMPLLHHNTPGFNSGIMIYNAGLHYGTPGADGKPANSSQLYRDLEGLVVFKQRYGREMPKLVWMDTPVQHFSAHDGSYNGGEKPFACKPLAAWEAGDAVVTGGGRRNIPVAPLVPRFADAHLRTWNASVPLWDTHKPGECTHWCSPSAYHLWLFLLNDLMRENGLGTAAAVLEEAEAAGGTKHP</sequence>
<dbReference type="InterPro" id="IPR052514">
    <property type="entry name" value="SAM-dependent_MTase"/>
</dbReference>
<proteinExistence type="predicted"/>
<dbReference type="Gene3D" id="3.40.50.150">
    <property type="entry name" value="Vaccinia Virus protein VP39"/>
    <property type="match status" value="1"/>
</dbReference>
<dbReference type="SUPFAM" id="SSF53335">
    <property type="entry name" value="S-adenosyl-L-methionine-dependent methyltransferases"/>
    <property type="match status" value="1"/>
</dbReference>
<evidence type="ECO:0000313" key="3">
    <source>
        <dbReference type="EMBL" id="KAI3427135.1"/>
    </source>
</evidence>
<evidence type="ECO:0000256" key="1">
    <source>
        <dbReference type="SAM" id="MobiDB-lite"/>
    </source>
</evidence>
<dbReference type="AlphaFoldDB" id="A0A9D4TJF1"/>
<dbReference type="InterPro" id="IPR029063">
    <property type="entry name" value="SAM-dependent_MTases_sf"/>
</dbReference>
<dbReference type="Pfam" id="PF05050">
    <property type="entry name" value="Methyltransf_21"/>
    <property type="match status" value="1"/>
</dbReference>
<feature type="region of interest" description="Disordered" evidence="1">
    <location>
        <begin position="370"/>
        <end position="433"/>
    </location>
</feature>
<feature type="domain" description="Methyltransferase FkbM" evidence="2">
    <location>
        <begin position="208"/>
        <end position="298"/>
    </location>
</feature>
<accession>A0A9D4TJF1</accession>
<reference evidence="3" key="1">
    <citation type="journal article" date="2019" name="Plant J.">
        <title>Chlorella vulgaris genome assembly and annotation reveals the molecular basis for metabolic acclimation to high light conditions.</title>
        <authorList>
            <person name="Cecchin M."/>
            <person name="Marcolungo L."/>
            <person name="Rossato M."/>
            <person name="Girolomoni L."/>
            <person name="Cosentino E."/>
            <person name="Cuine S."/>
            <person name="Li-Beisson Y."/>
            <person name="Delledonne M."/>
            <person name="Ballottari M."/>
        </authorList>
    </citation>
    <scope>NUCLEOTIDE SEQUENCE</scope>
    <source>
        <strain evidence="3">211/11P</strain>
    </source>
</reference>
<protein>
    <recommendedName>
        <fullName evidence="2">Methyltransferase FkbM domain-containing protein</fullName>
    </recommendedName>
</protein>
<comment type="caution">
    <text evidence="3">The sequence shown here is derived from an EMBL/GenBank/DDBJ whole genome shotgun (WGS) entry which is preliminary data.</text>
</comment>
<feature type="compositionally biased region" description="Polar residues" evidence="1">
    <location>
        <begin position="1"/>
        <end position="10"/>
    </location>
</feature>
<dbReference type="OrthoDB" id="511787at2759"/>
<dbReference type="PANTHER" id="PTHR34203:SF15">
    <property type="entry name" value="SLL1173 PROTEIN"/>
    <property type="match status" value="1"/>
</dbReference>
<dbReference type="InterPro" id="IPR006342">
    <property type="entry name" value="FkbM_mtfrase"/>
</dbReference>
<organism evidence="3 4">
    <name type="scientific">Chlorella vulgaris</name>
    <name type="common">Green alga</name>
    <dbReference type="NCBI Taxonomy" id="3077"/>
    <lineage>
        <taxon>Eukaryota</taxon>
        <taxon>Viridiplantae</taxon>
        <taxon>Chlorophyta</taxon>
        <taxon>core chlorophytes</taxon>
        <taxon>Trebouxiophyceae</taxon>
        <taxon>Chlorellales</taxon>
        <taxon>Chlorellaceae</taxon>
        <taxon>Chlorella clade</taxon>
        <taxon>Chlorella</taxon>
    </lineage>
</organism>
<evidence type="ECO:0000313" key="4">
    <source>
        <dbReference type="Proteomes" id="UP001055712"/>
    </source>
</evidence>
<name>A0A9D4TJF1_CHLVU</name>
<dbReference type="PANTHER" id="PTHR34203">
    <property type="entry name" value="METHYLTRANSFERASE, FKBM FAMILY PROTEIN"/>
    <property type="match status" value="1"/>
</dbReference>
<gene>
    <name evidence="3" type="ORF">D9Q98_007072</name>
</gene>
<feature type="region of interest" description="Disordered" evidence="1">
    <location>
        <begin position="1"/>
        <end position="31"/>
    </location>
</feature>
<reference evidence="3" key="2">
    <citation type="submission" date="2020-11" db="EMBL/GenBank/DDBJ databases">
        <authorList>
            <person name="Cecchin M."/>
            <person name="Marcolungo L."/>
            <person name="Rossato M."/>
            <person name="Girolomoni L."/>
            <person name="Cosentino E."/>
            <person name="Cuine S."/>
            <person name="Li-Beisson Y."/>
            <person name="Delledonne M."/>
            <person name="Ballottari M."/>
        </authorList>
    </citation>
    <scope>NUCLEOTIDE SEQUENCE</scope>
    <source>
        <strain evidence="3">211/11P</strain>
        <tissue evidence="3">Whole cell</tissue>
    </source>
</reference>
<dbReference type="EMBL" id="SIDB01000010">
    <property type="protein sequence ID" value="KAI3427135.1"/>
    <property type="molecule type" value="Genomic_DNA"/>
</dbReference>
<dbReference type="NCBIfam" id="TIGR01444">
    <property type="entry name" value="fkbM_fam"/>
    <property type="match status" value="1"/>
</dbReference>
<evidence type="ECO:0000259" key="2">
    <source>
        <dbReference type="Pfam" id="PF05050"/>
    </source>
</evidence>
<dbReference type="Proteomes" id="UP001055712">
    <property type="component" value="Unassembled WGS sequence"/>
</dbReference>
<keyword evidence="4" id="KW-1185">Reference proteome</keyword>